<dbReference type="GO" id="GO:0046872">
    <property type="term" value="F:metal ion binding"/>
    <property type="evidence" value="ECO:0007669"/>
    <property type="project" value="UniProtKB-KW"/>
</dbReference>
<dbReference type="AlphaFoldDB" id="M2B4H6"/>
<comment type="subcellular location">
    <subcellularLocation>
        <location evidence="1">Cell membrane</location>
        <topology evidence="1">Multi-pass membrane protein</topology>
    </subcellularLocation>
</comment>
<keyword evidence="11 12" id="KW-0472">Membrane</keyword>
<dbReference type="Proteomes" id="UP000011529">
    <property type="component" value="Unassembled WGS sequence"/>
</dbReference>
<keyword evidence="4" id="KW-1003">Cell membrane</keyword>
<feature type="transmembrane region" description="Helical" evidence="12">
    <location>
        <begin position="99"/>
        <end position="119"/>
    </location>
</feature>
<evidence type="ECO:0000256" key="12">
    <source>
        <dbReference type="SAM" id="Phobius"/>
    </source>
</evidence>
<feature type="transmembrane region" description="Helical" evidence="12">
    <location>
        <begin position="242"/>
        <end position="262"/>
    </location>
</feature>
<comment type="caution">
    <text evidence="13">The sequence shown here is derived from an EMBL/GenBank/DDBJ whole genome shotgun (WGS) entry which is preliminary data.</text>
</comment>
<protein>
    <submittedName>
        <fullName evidence="13">Cytochrome d ubiquinol oxidase, subunit II</fullName>
    </submittedName>
</protein>
<dbReference type="PIRSF" id="PIRSF000267">
    <property type="entry name" value="Cyt_oxidse_sub2"/>
    <property type="match status" value="1"/>
</dbReference>
<evidence type="ECO:0000256" key="3">
    <source>
        <dbReference type="ARBA" id="ARBA00022448"/>
    </source>
</evidence>
<dbReference type="PANTHER" id="PTHR43141">
    <property type="entry name" value="CYTOCHROME BD2 SUBUNIT II"/>
    <property type="match status" value="1"/>
</dbReference>
<keyword evidence="5" id="KW-0349">Heme</keyword>
<sequence>MLLANIFDWFNHELLSYDTLTYIWFLLLGVLITGYAILDGFDLGVGMLHPFIAKTDTERRLVMNSIGPLWDGNEVWLVTFGGALFAAFPNAYATVFSSFYTAFFLLLTCLIGRAVSLEFRSKVQSPAWRRVWDIGFFLSSLTAALLLGVAAGNIMAGMELGPRFYYEGNLLSQVYWYPMLVGGMTASLFALHGAIYLYLKTEDELQARVKGVILPLFFVFCGIYTLVSVATWFHVPHATDNLYAYPILWGVPILNFFAVLNIPRAMHLGRPGYAFFTSTMVIAALACLFSVAIFPNLMLSNLADENSITVFNGRSSHQTLWTMLVIAVVGIPCVLSYTVVIYWIFRGKVKLDPNSY</sequence>
<feature type="transmembrane region" description="Helical" evidence="12">
    <location>
        <begin position="319"/>
        <end position="345"/>
    </location>
</feature>
<feature type="transmembrane region" description="Helical" evidence="12">
    <location>
        <begin position="20"/>
        <end position="38"/>
    </location>
</feature>
<evidence type="ECO:0000256" key="7">
    <source>
        <dbReference type="ARBA" id="ARBA00022723"/>
    </source>
</evidence>
<feature type="transmembrane region" description="Helical" evidence="12">
    <location>
        <begin position="131"/>
        <end position="155"/>
    </location>
</feature>
<dbReference type="NCBIfam" id="TIGR00203">
    <property type="entry name" value="cydB"/>
    <property type="match status" value="1"/>
</dbReference>
<evidence type="ECO:0000256" key="4">
    <source>
        <dbReference type="ARBA" id="ARBA00022475"/>
    </source>
</evidence>
<name>M2B4H6_9BACT</name>
<proteinExistence type="inferred from homology"/>
<feature type="transmembrane region" description="Helical" evidence="12">
    <location>
        <begin position="175"/>
        <end position="199"/>
    </location>
</feature>
<evidence type="ECO:0000256" key="8">
    <source>
        <dbReference type="ARBA" id="ARBA00022982"/>
    </source>
</evidence>
<keyword evidence="9 12" id="KW-1133">Transmembrane helix</keyword>
<evidence type="ECO:0000313" key="14">
    <source>
        <dbReference type="Proteomes" id="UP000011529"/>
    </source>
</evidence>
<keyword evidence="14" id="KW-1185">Reference proteome</keyword>
<keyword evidence="7" id="KW-0479">Metal-binding</keyword>
<evidence type="ECO:0000256" key="10">
    <source>
        <dbReference type="ARBA" id="ARBA00023004"/>
    </source>
</evidence>
<evidence type="ECO:0000256" key="6">
    <source>
        <dbReference type="ARBA" id="ARBA00022692"/>
    </source>
</evidence>
<dbReference type="GO" id="GO:0009055">
    <property type="term" value="F:electron transfer activity"/>
    <property type="evidence" value="ECO:0007669"/>
    <property type="project" value="TreeGrafter"/>
</dbReference>
<feature type="transmembrane region" description="Helical" evidence="12">
    <location>
        <begin position="211"/>
        <end position="230"/>
    </location>
</feature>
<dbReference type="PATRIC" id="fig|1263867.3.peg.2327"/>
<feature type="transmembrane region" description="Helical" evidence="12">
    <location>
        <begin position="274"/>
        <end position="299"/>
    </location>
</feature>
<dbReference type="GO" id="GO:0005886">
    <property type="term" value="C:plasma membrane"/>
    <property type="evidence" value="ECO:0007669"/>
    <property type="project" value="UniProtKB-SubCell"/>
</dbReference>
<dbReference type="PANTHER" id="PTHR43141:SF5">
    <property type="entry name" value="CYTOCHROME BD-I UBIQUINOL OXIDASE SUBUNIT 2"/>
    <property type="match status" value="1"/>
</dbReference>
<dbReference type="Pfam" id="PF02322">
    <property type="entry name" value="Cyt_bd_oxida_II"/>
    <property type="match status" value="1"/>
</dbReference>
<evidence type="ECO:0000256" key="11">
    <source>
        <dbReference type="ARBA" id="ARBA00023136"/>
    </source>
</evidence>
<keyword evidence="3" id="KW-0813">Transport</keyword>
<evidence type="ECO:0000313" key="13">
    <source>
        <dbReference type="EMBL" id="EMB17104.1"/>
    </source>
</evidence>
<evidence type="ECO:0000256" key="2">
    <source>
        <dbReference type="ARBA" id="ARBA00007543"/>
    </source>
</evidence>
<accession>M2B4H6</accession>
<organism evidence="13 14">
    <name type="scientific">Rhodopirellula europaea 6C</name>
    <dbReference type="NCBI Taxonomy" id="1263867"/>
    <lineage>
        <taxon>Bacteria</taxon>
        <taxon>Pseudomonadati</taxon>
        <taxon>Planctomycetota</taxon>
        <taxon>Planctomycetia</taxon>
        <taxon>Pirellulales</taxon>
        <taxon>Pirellulaceae</taxon>
        <taxon>Rhodopirellula</taxon>
    </lineage>
</organism>
<evidence type="ECO:0000256" key="1">
    <source>
        <dbReference type="ARBA" id="ARBA00004651"/>
    </source>
</evidence>
<keyword evidence="8" id="KW-0249">Electron transport</keyword>
<dbReference type="GO" id="GO:0016682">
    <property type="term" value="F:oxidoreductase activity, acting on diphenols and related substances as donors, oxygen as acceptor"/>
    <property type="evidence" value="ECO:0007669"/>
    <property type="project" value="TreeGrafter"/>
</dbReference>
<dbReference type="GO" id="GO:0070069">
    <property type="term" value="C:cytochrome complex"/>
    <property type="evidence" value="ECO:0007669"/>
    <property type="project" value="TreeGrafter"/>
</dbReference>
<keyword evidence="10" id="KW-0408">Iron</keyword>
<reference evidence="13" key="2">
    <citation type="journal article" date="2013" name="Mar. Genomics">
        <title>Expression of sulfatases in Rhodopirellula baltica and the diversity of sulfatases in the genus Rhodopirellula.</title>
        <authorList>
            <person name="Wegner C.E."/>
            <person name="Richter-Heitmann T."/>
            <person name="Klindworth A."/>
            <person name="Klockow C."/>
            <person name="Richter M."/>
            <person name="Achstetter T."/>
            <person name="Glockner F.O."/>
            <person name="Harder J."/>
        </authorList>
    </citation>
    <scope>NUCLEOTIDE SEQUENCE [LARGE SCALE GENOMIC DNA]</scope>
    <source>
        <strain evidence="13">6C</strain>
    </source>
</reference>
<evidence type="ECO:0000256" key="9">
    <source>
        <dbReference type="ARBA" id="ARBA00022989"/>
    </source>
</evidence>
<dbReference type="EMBL" id="ANMO01000109">
    <property type="protein sequence ID" value="EMB17104.1"/>
    <property type="molecule type" value="Genomic_DNA"/>
</dbReference>
<evidence type="ECO:0000256" key="5">
    <source>
        <dbReference type="ARBA" id="ARBA00022617"/>
    </source>
</evidence>
<dbReference type="InterPro" id="IPR003317">
    <property type="entry name" value="Cyt-d_oxidase_su2"/>
</dbReference>
<comment type="similarity">
    <text evidence="2">Belongs to the cytochrome ubiquinol oxidase subunit 2 family.</text>
</comment>
<dbReference type="RefSeq" id="WP_008656349.1">
    <property type="nucleotide sequence ID" value="NZ_ANMO01000109.1"/>
</dbReference>
<keyword evidence="6 12" id="KW-0812">Transmembrane</keyword>
<gene>
    <name evidence="13" type="ORF">RE6C_02190</name>
</gene>
<dbReference type="GO" id="GO:0019646">
    <property type="term" value="P:aerobic electron transport chain"/>
    <property type="evidence" value="ECO:0007669"/>
    <property type="project" value="TreeGrafter"/>
</dbReference>
<reference evidence="13" key="1">
    <citation type="submission" date="2012-11" db="EMBL/GenBank/DDBJ databases">
        <title>Permanent draft genomes of Rhodopirellula europaea strain SH398 and 6C.</title>
        <authorList>
            <person name="Richter M."/>
            <person name="Richter-Heitmann T."/>
            <person name="Frank C."/>
            <person name="Harder J."/>
            <person name="Glockner F.O."/>
        </authorList>
    </citation>
    <scope>NUCLEOTIDE SEQUENCE</scope>
    <source>
        <strain evidence="13">6C</strain>
    </source>
</reference>